<name>A0A0L7R121_9HYME</name>
<evidence type="ECO:0000313" key="3">
    <source>
        <dbReference type="Proteomes" id="UP000053825"/>
    </source>
</evidence>
<accession>A0A0L7R121</accession>
<evidence type="ECO:0000313" key="2">
    <source>
        <dbReference type="EMBL" id="KOC64496.1"/>
    </source>
</evidence>
<feature type="region of interest" description="Disordered" evidence="1">
    <location>
        <begin position="1"/>
        <end position="61"/>
    </location>
</feature>
<dbReference type="EMBL" id="KQ414669">
    <property type="protein sequence ID" value="KOC64496.1"/>
    <property type="molecule type" value="Genomic_DNA"/>
</dbReference>
<dbReference type="AlphaFoldDB" id="A0A0L7R121"/>
<proteinExistence type="predicted"/>
<evidence type="ECO:0000256" key="1">
    <source>
        <dbReference type="SAM" id="MobiDB-lite"/>
    </source>
</evidence>
<dbReference type="Proteomes" id="UP000053825">
    <property type="component" value="Unassembled WGS sequence"/>
</dbReference>
<gene>
    <name evidence="2" type="ORF">WH47_01080</name>
</gene>
<sequence length="61" mass="6520">MEVEADEVEESQRAEGGGGGGEQGTRKTLQNFGSNVDPHMGIPPPRVTAVGYSDEHTHTRI</sequence>
<organism evidence="2 3">
    <name type="scientific">Habropoda laboriosa</name>
    <dbReference type="NCBI Taxonomy" id="597456"/>
    <lineage>
        <taxon>Eukaryota</taxon>
        <taxon>Metazoa</taxon>
        <taxon>Ecdysozoa</taxon>
        <taxon>Arthropoda</taxon>
        <taxon>Hexapoda</taxon>
        <taxon>Insecta</taxon>
        <taxon>Pterygota</taxon>
        <taxon>Neoptera</taxon>
        <taxon>Endopterygota</taxon>
        <taxon>Hymenoptera</taxon>
        <taxon>Apocrita</taxon>
        <taxon>Aculeata</taxon>
        <taxon>Apoidea</taxon>
        <taxon>Anthophila</taxon>
        <taxon>Apidae</taxon>
        <taxon>Habropoda</taxon>
    </lineage>
</organism>
<reference evidence="2 3" key="1">
    <citation type="submission" date="2015-07" db="EMBL/GenBank/DDBJ databases">
        <title>The genome of Habropoda laboriosa.</title>
        <authorList>
            <person name="Pan H."/>
            <person name="Kapheim K."/>
        </authorList>
    </citation>
    <scope>NUCLEOTIDE SEQUENCE [LARGE SCALE GENOMIC DNA]</scope>
    <source>
        <strain evidence="2">0110345459</strain>
    </source>
</reference>
<keyword evidence="3" id="KW-1185">Reference proteome</keyword>
<protein>
    <submittedName>
        <fullName evidence="2">Uncharacterized protein</fullName>
    </submittedName>
</protein>